<comment type="subcellular location">
    <subcellularLocation>
        <location evidence="2">Membrane</location>
    </subcellularLocation>
</comment>
<feature type="region of interest" description="Disordered" evidence="10">
    <location>
        <begin position="826"/>
        <end position="857"/>
    </location>
</feature>
<dbReference type="Pfam" id="PF00072">
    <property type="entry name" value="Response_reg"/>
    <property type="match status" value="1"/>
</dbReference>
<dbReference type="InterPro" id="IPR035965">
    <property type="entry name" value="PAS-like_dom_sf"/>
</dbReference>
<dbReference type="SMART" id="SM00448">
    <property type="entry name" value="REC"/>
    <property type="match status" value="1"/>
</dbReference>
<feature type="compositionally biased region" description="Low complexity" evidence="10">
    <location>
        <begin position="161"/>
        <end position="178"/>
    </location>
</feature>
<name>A0A4P9WZP2_9FUNG</name>
<keyword evidence="6" id="KW-0418">Kinase</keyword>
<dbReference type="InterPro" id="IPR011006">
    <property type="entry name" value="CheY-like_superfamily"/>
</dbReference>
<organism evidence="14 15">
    <name type="scientific">Caulochytrium protostelioides</name>
    <dbReference type="NCBI Taxonomy" id="1555241"/>
    <lineage>
        <taxon>Eukaryota</taxon>
        <taxon>Fungi</taxon>
        <taxon>Fungi incertae sedis</taxon>
        <taxon>Chytridiomycota</taxon>
        <taxon>Chytridiomycota incertae sedis</taxon>
        <taxon>Chytridiomycetes</taxon>
        <taxon>Caulochytriales</taxon>
        <taxon>Caulochytriaceae</taxon>
        <taxon>Caulochytrium</taxon>
    </lineage>
</organism>
<evidence type="ECO:0000256" key="5">
    <source>
        <dbReference type="ARBA" id="ARBA00022692"/>
    </source>
</evidence>
<dbReference type="GO" id="GO:0016020">
    <property type="term" value="C:membrane"/>
    <property type="evidence" value="ECO:0007669"/>
    <property type="project" value="UniProtKB-SubCell"/>
</dbReference>
<feature type="compositionally biased region" description="Gly residues" evidence="10">
    <location>
        <begin position="984"/>
        <end position="993"/>
    </location>
</feature>
<dbReference type="OrthoDB" id="60033at2759"/>
<dbReference type="InterPro" id="IPR036890">
    <property type="entry name" value="HATPase_C_sf"/>
</dbReference>
<feature type="region of interest" description="Disordered" evidence="10">
    <location>
        <begin position="1129"/>
        <end position="1179"/>
    </location>
</feature>
<dbReference type="Gene3D" id="3.30.565.10">
    <property type="entry name" value="Histidine kinase-like ATPase, C-terminal domain"/>
    <property type="match status" value="1"/>
</dbReference>
<reference evidence="15" key="1">
    <citation type="journal article" date="2018" name="Nat. Microbiol.">
        <title>Leveraging single-cell genomics to expand the fungal tree of life.</title>
        <authorList>
            <person name="Ahrendt S.R."/>
            <person name="Quandt C.A."/>
            <person name="Ciobanu D."/>
            <person name="Clum A."/>
            <person name="Salamov A."/>
            <person name="Andreopoulos B."/>
            <person name="Cheng J.F."/>
            <person name="Woyke T."/>
            <person name="Pelin A."/>
            <person name="Henrissat B."/>
            <person name="Reynolds N.K."/>
            <person name="Benny G.L."/>
            <person name="Smith M.E."/>
            <person name="James T.Y."/>
            <person name="Grigoriev I.V."/>
        </authorList>
    </citation>
    <scope>NUCLEOTIDE SEQUENCE [LARGE SCALE GENOMIC DNA]</scope>
    <source>
        <strain evidence="15">ATCC 52028</strain>
    </source>
</reference>
<keyword evidence="8 11" id="KW-0472">Membrane</keyword>
<feature type="compositionally biased region" description="Low complexity" evidence="10">
    <location>
        <begin position="994"/>
        <end position="1013"/>
    </location>
</feature>
<dbReference type="InterPro" id="IPR042240">
    <property type="entry name" value="CHASE_sf"/>
</dbReference>
<evidence type="ECO:0000256" key="4">
    <source>
        <dbReference type="ARBA" id="ARBA00022679"/>
    </source>
</evidence>
<keyword evidence="9" id="KW-0597">Phosphoprotein</keyword>
<evidence type="ECO:0000256" key="7">
    <source>
        <dbReference type="ARBA" id="ARBA00022989"/>
    </source>
</evidence>
<evidence type="ECO:0000256" key="3">
    <source>
        <dbReference type="ARBA" id="ARBA00012438"/>
    </source>
</evidence>
<dbReference type="PROSITE" id="PS50112">
    <property type="entry name" value="PAS"/>
    <property type="match status" value="1"/>
</dbReference>
<evidence type="ECO:0000313" key="15">
    <source>
        <dbReference type="Proteomes" id="UP000274922"/>
    </source>
</evidence>
<evidence type="ECO:0000256" key="1">
    <source>
        <dbReference type="ARBA" id="ARBA00000085"/>
    </source>
</evidence>
<dbReference type="EMBL" id="ML014332">
    <property type="protein sequence ID" value="RKO99004.1"/>
    <property type="molecule type" value="Genomic_DNA"/>
</dbReference>
<proteinExistence type="predicted"/>
<feature type="domain" description="PAS" evidence="13">
    <location>
        <begin position="640"/>
        <end position="682"/>
    </location>
</feature>
<evidence type="ECO:0000256" key="8">
    <source>
        <dbReference type="ARBA" id="ARBA00023136"/>
    </source>
</evidence>
<feature type="compositionally biased region" description="Low complexity" evidence="10">
    <location>
        <begin position="71"/>
        <end position="87"/>
    </location>
</feature>
<comment type="catalytic activity">
    <reaction evidence="1">
        <text>ATP + protein L-histidine = ADP + protein N-phospho-L-histidine.</text>
        <dbReference type="EC" id="2.7.13.3"/>
    </reaction>
</comment>
<evidence type="ECO:0000256" key="9">
    <source>
        <dbReference type="PROSITE-ProRule" id="PRU00169"/>
    </source>
</evidence>
<protein>
    <recommendedName>
        <fullName evidence="3">histidine kinase</fullName>
        <ecNumber evidence="3">2.7.13.3</ecNumber>
    </recommendedName>
</protein>
<gene>
    <name evidence="14" type="ORF">CXG81DRAFT_28213</name>
</gene>
<feature type="transmembrane region" description="Helical" evidence="11">
    <location>
        <begin position="282"/>
        <end position="304"/>
    </location>
</feature>
<feature type="compositionally biased region" description="Low complexity" evidence="10">
    <location>
        <begin position="1129"/>
        <end position="1174"/>
    </location>
</feature>
<feature type="region of interest" description="Disordered" evidence="10">
    <location>
        <begin position="1266"/>
        <end position="1336"/>
    </location>
</feature>
<accession>A0A4P9WZP2</accession>
<feature type="region of interest" description="Disordered" evidence="10">
    <location>
        <begin position="206"/>
        <end position="247"/>
    </location>
</feature>
<dbReference type="Pfam" id="PF03924">
    <property type="entry name" value="CHASE"/>
    <property type="match status" value="1"/>
</dbReference>
<feature type="region of interest" description="Disordered" evidence="10">
    <location>
        <begin position="797"/>
        <end position="816"/>
    </location>
</feature>
<evidence type="ECO:0000259" key="13">
    <source>
        <dbReference type="PROSITE" id="PS50112"/>
    </source>
</evidence>
<keyword evidence="4" id="KW-0808">Transferase</keyword>
<feature type="transmembrane region" description="Helical" evidence="11">
    <location>
        <begin position="592"/>
        <end position="613"/>
    </location>
</feature>
<dbReference type="GO" id="GO:0004673">
    <property type="term" value="F:protein histidine kinase activity"/>
    <property type="evidence" value="ECO:0007669"/>
    <property type="project" value="UniProtKB-EC"/>
</dbReference>
<dbReference type="EC" id="2.7.13.3" evidence="3"/>
<sequence length="1809" mass="186505">MTRSPAPPALRRSPVAMPAMRMSMSMSTRTPHHELVDRIVPCDTPRTASLPSGVDASEDPRRWTPERHGAAEAAAAAAGAAASSAVAPPHGGTAASRRPRRKYHGAHAFGDTDAVVTPPAVSTAMTFALPVSAASPVLAPASAFAWAPQGPLPLRAPWDPAPSTAAAGGAPPAAAAATPGTTAPVAAAATIAPHYETLPVIKSAAASSDPGGLTTLHSRTRFGSGSGSGSPSDSGSTRSRRRGSGRSRWCGCGCGNGLWPWRWRSGWRSVARWRSQMTRFHLVGLSAMLVIVAICIAIGSTLTIKLLEQDRARLQGIVDMRCRTIASSVTRSLLIHDLLVTSYNWLLSSQPSIDETMFLAFGSTLMNATPQSQRVGFYRVVPQAERAAVEAEAGHPFWGMSDPTTTDLTYHSPVVRPEAPVYAVLLFGRFRDPVPKGYDYLSSTYRLDLFQRANATGSIVYGGPYYSTEGMSSRILIPFQGYGTANTSATTGAVNPLVAFVSGVVSFDEIFGDALATLPDPLAFRAWDDATGLVMYDTTDQADAFPRSNTDTIMERPALAPGVRTAAGQVRYGERTITVQCQDSGALAANTVALTAMMCVLLCVVTCIIVIVVRRWVGAQRHVVKNKRRLLCVQNRLALTRANASAILDAIRDPMLTFDQDGYLLDTNPQATEATGYDASDIAAATATTEAVSGAGAGAAAASAERGRYGKGVHISTIFEEVSADQLDDDSWMVPPSSTPSTSPSDAVHHASVLASPHAPYRSATYHAAAAGMATNMGRARIDPLLDPAAEVETYASLPGAPTRSGAADGKSDLLKPALGLPSSSSLAPLHPLSHDGPDAVCASDGDSSDAASSLAAPSTLREVRVVPKPGSNRLPFIAEASFSRTHSAVLGPHIGAGQVVLLRDMTARRRVARELLDARQRAHLAARAKANLVGFLCHELRTPTHVVLGLNELTRSRLAEAYTAMAPLATPGAAHHSDLPPSRGGGGGGGGDSSSASVKASATALASPSSPAVGDAVTMTMAPDGTPTPTMLPGVDLDDLMENLDGVASAAGVMRTLLDDVLDLERLERGEIRLARQPFDLLETVQKVARLLHRARGSGRLGLPRAKHDAAGPRIAYHQSLTVLDGVAASPDSGGSSAAAPSPARTTPSPAASPHATTNGAAAAQATEAPASPFGASTIMPPPPFPLLPLAATAAPRVVVDGDAARLEQILLSLLGNAQRAEEADLVSLSVTALAYQPAAPPETPAATVVDVDSDSAAVAVAPATDALGSSDTRAHAPADSAQDHGQGAGHTHGRRYAMPMPRGISAAGPGAGAGDLSHGSRPPPAASGAEPSPSPYVARIKMRFVVRDNGAGLTPKQAALLTVPFSVSNATRGSSTAITGVAATGVAVCAALLQHMQAPLIVKSRRRDDVPDAVSDAAATAVPAAPPQPLLREPDWGPHEHGTVCWFDMWFDVVSFSPPDRVAHDQATVFEASAFPTPVREVDDPFQTAATTTAAATSFSSSSPPASASMAAPRFDPLVIMSGCGNGSGNGHNNRRLEASLPASPLSVTTPLPVTLHGAVAPPSTNAAPAPAVAVAVAPLAPASASAVASAPASAPLPPSAAKAGLPGWHPRYGRPIRLLVAEDNILVQRLAAKMLTMGGYEVVLAADGQKALDALNLHNPLGGAAEPTSASVEPARRPLDAVLMDLMMDHVNGYQATSLLRAQGHTRIPVIAFTANASETDRQRCLRQGFSAFVTKPFRLDEATRVIHQLLLALPDGPDGALLDGAGDGAGAGAGAGGAGVVTGVDDDADRLASAYPAALASAPVV</sequence>
<dbReference type="Proteomes" id="UP000274922">
    <property type="component" value="Unassembled WGS sequence"/>
</dbReference>
<dbReference type="PROSITE" id="PS50110">
    <property type="entry name" value="RESPONSE_REGULATORY"/>
    <property type="match status" value="1"/>
</dbReference>
<dbReference type="Gene3D" id="1.10.287.130">
    <property type="match status" value="1"/>
</dbReference>
<evidence type="ECO:0000256" key="11">
    <source>
        <dbReference type="SAM" id="Phobius"/>
    </source>
</evidence>
<dbReference type="InterPro" id="IPR000014">
    <property type="entry name" value="PAS"/>
</dbReference>
<keyword evidence="7 11" id="KW-1133">Transmembrane helix</keyword>
<dbReference type="GO" id="GO:0000160">
    <property type="term" value="P:phosphorelay signal transduction system"/>
    <property type="evidence" value="ECO:0007669"/>
    <property type="project" value="InterPro"/>
</dbReference>
<feature type="domain" description="Response regulatory" evidence="12">
    <location>
        <begin position="1620"/>
        <end position="1754"/>
    </location>
</feature>
<dbReference type="SUPFAM" id="SSF55785">
    <property type="entry name" value="PYP-like sensor domain (PAS domain)"/>
    <property type="match status" value="1"/>
</dbReference>
<dbReference type="Gene3D" id="3.40.50.2300">
    <property type="match status" value="1"/>
</dbReference>
<dbReference type="STRING" id="1555241.A0A4P9WZP2"/>
<evidence type="ECO:0000256" key="2">
    <source>
        <dbReference type="ARBA" id="ARBA00004370"/>
    </source>
</evidence>
<keyword evidence="15" id="KW-1185">Reference proteome</keyword>
<feature type="compositionally biased region" description="Basic and acidic residues" evidence="10">
    <location>
        <begin position="58"/>
        <end position="70"/>
    </location>
</feature>
<feature type="region of interest" description="Disordered" evidence="10">
    <location>
        <begin position="156"/>
        <end position="178"/>
    </location>
</feature>
<dbReference type="SUPFAM" id="SSF52172">
    <property type="entry name" value="CheY-like"/>
    <property type="match status" value="1"/>
</dbReference>
<feature type="region of interest" description="Disordered" evidence="10">
    <location>
        <begin position="972"/>
        <end position="1030"/>
    </location>
</feature>
<dbReference type="InterPro" id="IPR006189">
    <property type="entry name" value="CHASE_dom"/>
</dbReference>
<feature type="compositionally biased region" description="Low complexity" evidence="10">
    <location>
        <begin position="839"/>
        <end position="857"/>
    </location>
</feature>
<evidence type="ECO:0000313" key="14">
    <source>
        <dbReference type="EMBL" id="RKO99004.1"/>
    </source>
</evidence>
<dbReference type="CDD" id="cd17546">
    <property type="entry name" value="REC_hyHK_CKI1_RcsC-like"/>
    <property type="match status" value="1"/>
</dbReference>
<evidence type="ECO:0000256" key="10">
    <source>
        <dbReference type="SAM" id="MobiDB-lite"/>
    </source>
</evidence>
<evidence type="ECO:0000259" key="12">
    <source>
        <dbReference type="PROSITE" id="PS50110"/>
    </source>
</evidence>
<dbReference type="Gene3D" id="3.30.450.350">
    <property type="entry name" value="CHASE domain"/>
    <property type="match status" value="1"/>
</dbReference>
<keyword evidence="5 11" id="KW-0812">Transmembrane</keyword>
<evidence type="ECO:0000256" key="6">
    <source>
        <dbReference type="ARBA" id="ARBA00022777"/>
    </source>
</evidence>
<feature type="region of interest" description="Disordered" evidence="10">
    <location>
        <begin position="43"/>
        <end position="101"/>
    </location>
</feature>
<dbReference type="SMART" id="SM01079">
    <property type="entry name" value="CHASE"/>
    <property type="match status" value="1"/>
</dbReference>
<dbReference type="PANTHER" id="PTHR43047">
    <property type="entry name" value="TWO-COMPONENT HISTIDINE PROTEIN KINASE"/>
    <property type="match status" value="1"/>
</dbReference>
<dbReference type="InterPro" id="IPR001789">
    <property type="entry name" value="Sig_transdc_resp-reg_receiver"/>
</dbReference>
<feature type="modified residue" description="4-aspartylphosphate" evidence="9">
    <location>
        <position position="1688"/>
    </location>
</feature>